<proteinExistence type="predicted"/>
<protein>
    <submittedName>
        <fullName evidence="2">(northern house mosquito) hypothetical protein</fullName>
    </submittedName>
</protein>
<evidence type="ECO:0000313" key="2">
    <source>
        <dbReference type="EMBL" id="CAG6515579.1"/>
    </source>
</evidence>
<sequence>MTGHCFDRVNSLQIAGDHILIYEAYYKQLDPKESNEIGALEAAKFLKKIRTKRCGAEPHLGPVGSDRPWLSQQGWLLRSAQADWAGPGRVRHQHEEHLQRAGEAAAGRGLAEGSGPGQTGRDGEHGLVDEAREATTVRAVV</sequence>
<reference evidence="2" key="1">
    <citation type="submission" date="2021-05" db="EMBL/GenBank/DDBJ databases">
        <authorList>
            <person name="Alioto T."/>
            <person name="Alioto T."/>
            <person name="Gomez Garrido J."/>
        </authorList>
    </citation>
    <scope>NUCLEOTIDE SEQUENCE</scope>
</reference>
<dbReference type="AlphaFoldDB" id="A0A8D8GQT6"/>
<evidence type="ECO:0000256" key="1">
    <source>
        <dbReference type="SAM" id="MobiDB-lite"/>
    </source>
</evidence>
<name>A0A8D8GQT6_CULPI</name>
<organism evidence="2">
    <name type="scientific">Culex pipiens</name>
    <name type="common">House mosquito</name>
    <dbReference type="NCBI Taxonomy" id="7175"/>
    <lineage>
        <taxon>Eukaryota</taxon>
        <taxon>Metazoa</taxon>
        <taxon>Ecdysozoa</taxon>
        <taxon>Arthropoda</taxon>
        <taxon>Hexapoda</taxon>
        <taxon>Insecta</taxon>
        <taxon>Pterygota</taxon>
        <taxon>Neoptera</taxon>
        <taxon>Endopterygota</taxon>
        <taxon>Diptera</taxon>
        <taxon>Nematocera</taxon>
        <taxon>Culicoidea</taxon>
        <taxon>Culicidae</taxon>
        <taxon>Culicinae</taxon>
        <taxon>Culicini</taxon>
        <taxon>Culex</taxon>
        <taxon>Culex</taxon>
    </lineage>
</organism>
<feature type="compositionally biased region" description="Gly residues" evidence="1">
    <location>
        <begin position="110"/>
        <end position="120"/>
    </location>
</feature>
<dbReference type="EMBL" id="HBUE01171970">
    <property type="protein sequence ID" value="CAG6515579.1"/>
    <property type="molecule type" value="Transcribed_RNA"/>
</dbReference>
<feature type="region of interest" description="Disordered" evidence="1">
    <location>
        <begin position="86"/>
        <end position="127"/>
    </location>
</feature>
<accession>A0A8D8GQT6</accession>
<dbReference type="EMBL" id="HBUE01277423">
    <property type="protein sequence ID" value="CAG6567078.1"/>
    <property type="molecule type" value="Transcribed_RNA"/>
</dbReference>